<feature type="region of interest" description="Disordered" evidence="1">
    <location>
        <begin position="473"/>
        <end position="492"/>
    </location>
</feature>
<evidence type="ECO:0000256" key="1">
    <source>
        <dbReference type="SAM" id="MobiDB-lite"/>
    </source>
</evidence>
<feature type="signal peptide" evidence="2">
    <location>
        <begin position="1"/>
        <end position="19"/>
    </location>
</feature>
<name>A0A9N8EQX4_9STRA</name>
<keyword evidence="2" id="KW-0732">Signal</keyword>
<accession>A0A9N8EQX4</accession>
<keyword evidence="4" id="KW-1185">Reference proteome</keyword>
<dbReference type="PANTHER" id="PTHR48226">
    <property type="entry name" value="OS06G0326200 PROTEIN"/>
    <property type="match status" value="1"/>
</dbReference>
<feature type="compositionally biased region" description="Low complexity" evidence="1">
    <location>
        <begin position="217"/>
        <end position="228"/>
    </location>
</feature>
<dbReference type="GO" id="GO:0005884">
    <property type="term" value="C:actin filament"/>
    <property type="evidence" value="ECO:0007669"/>
    <property type="project" value="TreeGrafter"/>
</dbReference>
<feature type="region of interest" description="Disordered" evidence="1">
    <location>
        <begin position="25"/>
        <end position="82"/>
    </location>
</feature>
<dbReference type="EMBL" id="CAICTM010001635">
    <property type="protein sequence ID" value="CAB9525153.1"/>
    <property type="molecule type" value="Genomic_DNA"/>
</dbReference>
<feature type="compositionally biased region" description="Polar residues" evidence="1">
    <location>
        <begin position="593"/>
        <end position="604"/>
    </location>
</feature>
<feature type="compositionally biased region" description="Low complexity" evidence="1">
    <location>
        <begin position="172"/>
        <end position="202"/>
    </location>
</feature>
<reference evidence="3" key="1">
    <citation type="submission" date="2020-06" db="EMBL/GenBank/DDBJ databases">
        <authorList>
            <consortium name="Plant Systems Biology data submission"/>
        </authorList>
    </citation>
    <scope>NUCLEOTIDE SEQUENCE</scope>
    <source>
        <strain evidence="3">D6</strain>
    </source>
</reference>
<comment type="caution">
    <text evidence="3">The sequence shown here is derived from an EMBL/GenBank/DDBJ whole genome shotgun (WGS) entry which is preliminary data.</text>
</comment>
<dbReference type="OrthoDB" id="57033at2759"/>
<feature type="compositionally biased region" description="Low complexity" evidence="1">
    <location>
        <begin position="155"/>
        <end position="165"/>
    </location>
</feature>
<dbReference type="InterPro" id="IPR053099">
    <property type="entry name" value="WAS/WASL-interacting_domain"/>
</dbReference>
<feature type="compositionally biased region" description="Gly residues" evidence="1">
    <location>
        <begin position="250"/>
        <end position="260"/>
    </location>
</feature>
<evidence type="ECO:0000256" key="2">
    <source>
        <dbReference type="SAM" id="SignalP"/>
    </source>
</evidence>
<feature type="region of interest" description="Disordered" evidence="1">
    <location>
        <begin position="588"/>
        <end position="607"/>
    </location>
</feature>
<evidence type="ECO:0000313" key="4">
    <source>
        <dbReference type="Proteomes" id="UP001153069"/>
    </source>
</evidence>
<feature type="region of interest" description="Disordered" evidence="1">
    <location>
        <begin position="96"/>
        <end position="237"/>
    </location>
</feature>
<evidence type="ECO:0000313" key="3">
    <source>
        <dbReference type="EMBL" id="CAB9525153.1"/>
    </source>
</evidence>
<dbReference type="PANTHER" id="PTHR48226:SF1">
    <property type="entry name" value="WAS_WASL-INTERACTING PROTEIN FAMILY MEMBER 1"/>
    <property type="match status" value="1"/>
</dbReference>
<feature type="compositionally biased region" description="Basic and acidic residues" evidence="1">
    <location>
        <begin position="262"/>
        <end position="274"/>
    </location>
</feature>
<feature type="region of interest" description="Disordered" evidence="1">
    <location>
        <begin position="250"/>
        <end position="289"/>
    </location>
</feature>
<dbReference type="GO" id="GO:0030048">
    <property type="term" value="P:actin filament-based movement"/>
    <property type="evidence" value="ECO:0007669"/>
    <property type="project" value="TreeGrafter"/>
</dbReference>
<feature type="region of interest" description="Disordered" evidence="1">
    <location>
        <begin position="416"/>
        <end position="437"/>
    </location>
</feature>
<organism evidence="3 4">
    <name type="scientific">Seminavis robusta</name>
    <dbReference type="NCBI Taxonomy" id="568900"/>
    <lineage>
        <taxon>Eukaryota</taxon>
        <taxon>Sar</taxon>
        <taxon>Stramenopiles</taxon>
        <taxon>Ochrophyta</taxon>
        <taxon>Bacillariophyta</taxon>
        <taxon>Bacillariophyceae</taxon>
        <taxon>Bacillariophycidae</taxon>
        <taxon>Naviculales</taxon>
        <taxon>Naviculaceae</taxon>
        <taxon>Seminavis</taxon>
    </lineage>
</organism>
<feature type="compositionally biased region" description="Polar residues" evidence="1">
    <location>
        <begin position="50"/>
        <end position="79"/>
    </location>
</feature>
<protein>
    <submittedName>
        <fullName evidence="3">Uncharacterized protein</fullName>
    </submittedName>
</protein>
<feature type="chain" id="PRO_5040509964" evidence="2">
    <location>
        <begin position="20"/>
        <end position="649"/>
    </location>
</feature>
<feature type="compositionally biased region" description="Gly residues" evidence="1">
    <location>
        <begin position="139"/>
        <end position="154"/>
    </location>
</feature>
<gene>
    <name evidence="3" type="ORF">SEMRO_1637_G287670.1</name>
</gene>
<proteinExistence type="predicted"/>
<dbReference type="AlphaFoldDB" id="A0A9N8EQX4"/>
<sequence>MRRLVAAVCFLVALQHGEASSIRRLKGHNRKLQTNSVTLTRPPDPKQSQEAKTGSKAPTKQPSTKAPTSKAPTGSTGTKSPVAYAATNDIVYDHWVSPSEDYDSNDAAPKGGGGGGNKQKEEENRPPRPSGTSPDTQPKGGGGGNKGSGGGGNKIKGVSGAAKGSQKGGSSGNKTNNKQSSNTNKYSKDTGGYDSPDGGSYDNFPVGPGNKASGGDYKSAGYNSASYKSGGGNKGGGGYKSGGGNKGGGGYKSGGGGGGKESSYKGGDDKEPDYIRPGGGAGPEAPEVPGYVSAGGTPYTGVPISRFALLYDIDHSLGMPMTADYEQVHENTYLWLYTVMFRAFGDRMRNLITDDTSNIYEANQAITIEYSSVALFEPTDPDIPTRDELDQLVIEAFTGENLDFYVESLQGLPEENPFSSTTSVELEQPPPGEGRSAIGSISSRVATEGMLPPFMAAAAFFVVLAGSAAAWRSSRSGGNRESGGGKHFDTYSRSGDTAVTGLDDDFTTVGPLSEKRSWDLHIQEESLNQPNLAPISEEPMDPDLAPFSDFFDAPNSPTRSTTDEHSQYSIEDFVNEAERNLLGVRIRYPGGQDTASTSSLSAETNRTEELETSTALVPAPPSALIPLSTSTSTAIVPTSARDMVTYTTI</sequence>
<dbReference type="Proteomes" id="UP001153069">
    <property type="component" value="Unassembled WGS sequence"/>
</dbReference>